<organism evidence="1 2">
    <name type="scientific">Scytonema hofmannii PCC 7110</name>
    <dbReference type="NCBI Taxonomy" id="128403"/>
    <lineage>
        <taxon>Bacteria</taxon>
        <taxon>Bacillati</taxon>
        <taxon>Cyanobacteriota</taxon>
        <taxon>Cyanophyceae</taxon>
        <taxon>Nostocales</taxon>
        <taxon>Scytonemataceae</taxon>
        <taxon>Scytonema</taxon>
    </lineage>
</organism>
<proteinExistence type="predicted"/>
<evidence type="ECO:0000313" key="2">
    <source>
        <dbReference type="Proteomes" id="UP000076925"/>
    </source>
</evidence>
<dbReference type="EMBL" id="ANNX02000031">
    <property type="protein sequence ID" value="KYC39899.1"/>
    <property type="molecule type" value="Genomic_DNA"/>
</dbReference>
<name>A0A139X5B3_9CYAN</name>
<dbReference type="AlphaFoldDB" id="A0A139X5B3"/>
<accession>A0A139X5B3</accession>
<sequence>MSQIFTLENPVRDNNMDFQYEGSLSFGTEKCMHTSKLRLNHRYVSFCFYKENIADNFIKVNSCSYDSASIAVSKQQSQKQALYANSSL</sequence>
<protein>
    <submittedName>
        <fullName evidence="1">Uncharacterized protein</fullName>
    </submittedName>
</protein>
<reference evidence="1 2" key="1">
    <citation type="journal article" date="2013" name="Genome Biol. Evol.">
        <title>Genomes of Stigonematalean cyanobacteria (subsection V) and the evolution of oxygenic photosynthesis from prokaryotes to plastids.</title>
        <authorList>
            <person name="Dagan T."/>
            <person name="Roettger M."/>
            <person name="Stucken K."/>
            <person name="Landan G."/>
            <person name="Koch R."/>
            <person name="Major P."/>
            <person name="Gould S.B."/>
            <person name="Goremykin V.V."/>
            <person name="Rippka R."/>
            <person name="Tandeau de Marsac N."/>
            <person name="Gugger M."/>
            <person name="Lockhart P.J."/>
            <person name="Allen J.F."/>
            <person name="Brune I."/>
            <person name="Maus I."/>
            <person name="Puhler A."/>
            <person name="Martin W.F."/>
        </authorList>
    </citation>
    <scope>NUCLEOTIDE SEQUENCE [LARGE SCALE GENOMIC DNA]</scope>
    <source>
        <strain evidence="1 2">PCC 7110</strain>
    </source>
</reference>
<dbReference type="Proteomes" id="UP000076925">
    <property type="component" value="Unassembled WGS sequence"/>
</dbReference>
<gene>
    <name evidence="1" type="ORF">WA1_28430</name>
</gene>
<evidence type="ECO:0000313" key="1">
    <source>
        <dbReference type="EMBL" id="KYC39899.1"/>
    </source>
</evidence>
<keyword evidence="2" id="KW-1185">Reference proteome</keyword>
<comment type="caution">
    <text evidence="1">The sequence shown here is derived from an EMBL/GenBank/DDBJ whole genome shotgun (WGS) entry which is preliminary data.</text>
</comment>